<proteinExistence type="predicted"/>
<accession>A0ABQ7KEE9</accession>
<name>A0ABQ7KEE9_9FUNG</name>
<evidence type="ECO:0000313" key="2">
    <source>
        <dbReference type="Proteomes" id="UP001194696"/>
    </source>
</evidence>
<sequence length="246" mass="27201">MEAAAQELNTTFRNAERTWIHSFQENTTGASNLEDCSLHYGEFAFLLAGLKSCLLLQLPTPAMTTAFFHAVIVPQIMHHPAYKVLSAKELGLGVGLECRLITRNVRSPEMSLQGYILLWSSTTVEAHPQAALIQRSIDLLCPPPPSDSAAATTAIVSEQDLAIMLDIPGRLPGSEAEIRAMVEVSYWHQDQDESTAVDSVPVLLTAFAAQPDEIPLIQTHFKRYRDSVRSLFKMTLKLHIRSMADS</sequence>
<organism evidence="1 2">
    <name type="scientific">Linnemannia gamsii</name>
    <dbReference type="NCBI Taxonomy" id="64522"/>
    <lineage>
        <taxon>Eukaryota</taxon>
        <taxon>Fungi</taxon>
        <taxon>Fungi incertae sedis</taxon>
        <taxon>Mucoromycota</taxon>
        <taxon>Mortierellomycotina</taxon>
        <taxon>Mortierellomycetes</taxon>
        <taxon>Mortierellales</taxon>
        <taxon>Mortierellaceae</taxon>
        <taxon>Linnemannia</taxon>
    </lineage>
</organism>
<protein>
    <submittedName>
        <fullName evidence="1">Uncharacterized protein</fullName>
    </submittedName>
</protein>
<dbReference type="Proteomes" id="UP001194696">
    <property type="component" value="Unassembled WGS sequence"/>
</dbReference>
<dbReference type="EMBL" id="JAAAIM010000056">
    <property type="protein sequence ID" value="KAG0296511.1"/>
    <property type="molecule type" value="Genomic_DNA"/>
</dbReference>
<gene>
    <name evidence="1" type="ORF">BGZ96_009330</name>
</gene>
<reference evidence="1 2" key="1">
    <citation type="journal article" date="2020" name="Fungal Divers.">
        <title>Resolving the Mortierellaceae phylogeny through synthesis of multi-gene phylogenetics and phylogenomics.</title>
        <authorList>
            <person name="Vandepol N."/>
            <person name="Liber J."/>
            <person name="Desiro A."/>
            <person name="Na H."/>
            <person name="Kennedy M."/>
            <person name="Barry K."/>
            <person name="Grigoriev I.V."/>
            <person name="Miller A.N."/>
            <person name="O'Donnell K."/>
            <person name="Stajich J.E."/>
            <person name="Bonito G."/>
        </authorList>
    </citation>
    <scope>NUCLEOTIDE SEQUENCE [LARGE SCALE GENOMIC DNA]</scope>
    <source>
        <strain evidence="1 2">AD045</strain>
    </source>
</reference>
<evidence type="ECO:0000313" key="1">
    <source>
        <dbReference type="EMBL" id="KAG0296511.1"/>
    </source>
</evidence>
<comment type="caution">
    <text evidence="1">The sequence shown here is derived from an EMBL/GenBank/DDBJ whole genome shotgun (WGS) entry which is preliminary data.</text>
</comment>
<keyword evidence="2" id="KW-1185">Reference proteome</keyword>